<reference evidence="2" key="1">
    <citation type="journal article" date="2019" name="Int. J. Syst. Evol. Microbiol.">
        <title>The Global Catalogue of Microorganisms (GCM) 10K type strain sequencing project: providing services to taxonomists for standard genome sequencing and annotation.</title>
        <authorList>
            <consortium name="The Broad Institute Genomics Platform"/>
            <consortium name="The Broad Institute Genome Sequencing Center for Infectious Disease"/>
            <person name="Wu L."/>
            <person name="Ma J."/>
        </authorList>
    </citation>
    <scope>NUCLEOTIDE SEQUENCE [LARGE SCALE GENOMIC DNA]</scope>
    <source>
        <strain evidence="2">JCM 14549</strain>
    </source>
</reference>
<accession>A0ABP5G7J3</accession>
<name>A0ABP5G7J3_9ACTN</name>
<keyword evidence="2" id="KW-1185">Reference proteome</keyword>
<evidence type="ECO:0000313" key="1">
    <source>
        <dbReference type="EMBL" id="GAA2039749.1"/>
    </source>
</evidence>
<protein>
    <submittedName>
        <fullName evidence="1">Uncharacterized protein</fullName>
    </submittedName>
</protein>
<sequence length="216" mass="24364">MEGTDQRMTTAFTITLDYPEPWFPVPLEPDADIDAWARQNAERLIAETAQADPSISRGFNGNPKRIAKEMAMRAEGYRNRGLSMAFLCYPPGLETSDVALEVMTIEPGDDDPDPSLEWFTEICTVRELGEPHIGNEELPAGPSVRLRQNYLGEKRNWFGGRPVLRSLIRGIRPPSRRALVSATTLWLDPTIDDIIEQWTDQMMESLRITESTESAI</sequence>
<comment type="caution">
    <text evidence="1">The sequence shown here is derived from an EMBL/GenBank/DDBJ whole genome shotgun (WGS) entry which is preliminary data.</text>
</comment>
<evidence type="ECO:0000313" key="2">
    <source>
        <dbReference type="Proteomes" id="UP001403094"/>
    </source>
</evidence>
<gene>
    <name evidence="1" type="ORF">GCM10009757_00950</name>
</gene>
<dbReference type="Proteomes" id="UP001403094">
    <property type="component" value="Unassembled WGS sequence"/>
</dbReference>
<dbReference type="EMBL" id="BAAANQ010000001">
    <property type="protein sequence ID" value="GAA2039749.1"/>
    <property type="molecule type" value="Genomic_DNA"/>
</dbReference>
<proteinExistence type="predicted"/>
<organism evidence="1 2">
    <name type="scientific">Streptomyces cheonanensis</name>
    <dbReference type="NCBI Taxonomy" id="312720"/>
    <lineage>
        <taxon>Bacteria</taxon>
        <taxon>Bacillati</taxon>
        <taxon>Actinomycetota</taxon>
        <taxon>Actinomycetes</taxon>
        <taxon>Kitasatosporales</taxon>
        <taxon>Streptomycetaceae</taxon>
        <taxon>Streptomyces</taxon>
    </lineage>
</organism>